<dbReference type="GO" id="GO:0030170">
    <property type="term" value="F:pyridoxal phosphate binding"/>
    <property type="evidence" value="ECO:0007669"/>
    <property type="project" value="InterPro"/>
</dbReference>
<dbReference type="AlphaFoldDB" id="A0A1D8PL85"/>
<keyword evidence="4 7" id="KW-0032">Aminotransferase</keyword>
<dbReference type="InterPro" id="IPR000796">
    <property type="entry name" value="Asp_trans"/>
</dbReference>
<evidence type="ECO:0000313" key="10">
    <source>
        <dbReference type="EMBL" id="AOW28905.1"/>
    </source>
</evidence>
<dbReference type="PANTHER" id="PTHR11879:SF55">
    <property type="entry name" value="GLUTAMATE OXALOACETATE TRANSAMINASE 1, ISOFORM B"/>
    <property type="match status" value="1"/>
</dbReference>
<dbReference type="Gene3D" id="3.40.640.10">
    <property type="entry name" value="Type I PLP-dependent aspartate aminotransferase-like (Major domain)"/>
    <property type="match status" value="1"/>
</dbReference>
<dbReference type="InterPro" id="IPR015421">
    <property type="entry name" value="PyrdxlP-dep_Trfase_major"/>
</dbReference>
<evidence type="ECO:0000256" key="6">
    <source>
        <dbReference type="ARBA" id="ARBA00022898"/>
    </source>
</evidence>
<dbReference type="EMBL" id="CP017626">
    <property type="protein sequence ID" value="AOW28905.1"/>
    <property type="molecule type" value="Genomic_DNA"/>
</dbReference>
<evidence type="ECO:0000256" key="4">
    <source>
        <dbReference type="ARBA" id="ARBA00022576"/>
    </source>
</evidence>
<dbReference type="InParanoid" id="A0A1D8PL85"/>
<keyword evidence="5 7" id="KW-0808">Transferase</keyword>
<dbReference type="GO" id="GO:0006532">
    <property type="term" value="P:aspartate biosynthetic process"/>
    <property type="evidence" value="ECO:0000318"/>
    <property type="project" value="GO_Central"/>
</dbReference>
<dbReference type="GeneID" id="3635651"/>
<name>A0A1D8PL85_CANAL</name>
<dbReference type="eggNOG" id="KOG1412">
    <property type="taxonomic scope" value="Eukaryota"/>
</dbReference>
<dbReference type="GO" id="GO:0004069">
    <property type="term" value="F:L-aspartate:2-oxoglutarate aminotransferase activity"/>
    <property type="evidence" value="ECO:0000318"/>
    <property type="project" value="GO_Central"/>
</dbReference>
<dbReference type="InterPro" id="IPR004839">
    <property type="entry name" value="Aminotransferase_I/II_large"/>
</dbReference>
<keyword evidence="11" id="KW-1185">Reference proteome</keyword>
<evidence type="ECO:0000256" key="5">
    <source>
        <dbReference type="ARBA" id="ARBA00022679"/>
    </source>
</evidence>
<dbReference type="Gene3D" id="3.90.1150.10">
    <property type="entry name" value="Aspartate Aminotransferase, domain 1"/>
    <property type="match status" value="1"/>
</dbReference>
<dbReference type="Pfam" id="PF00155">
    <property type="entry name" value="Aminotran_1_2"/>
    <property type="match status" value="1"/>
</dbReference>
<dbReference type="VEuPathDB" id="FungiDB:C4_01200C_A"/>
<reference evidence="10 11" key="2">
    <citation type="journal article" date="2007" name="Genome Biol.">
        <title>Assembly of the Candida albicans genome into sixteen supercontigs aligned on the eight chromosomes.</title>
        <authorList>
            <person name="van het Hoog M."/>
            <person name="Rast T.J."/>
            <person name="Martchenko M."/>
            <person name="Grindle S."/>
            <person name="Dignard D."/>
            <person name="Hogues H."/>
            <person name="Cuomo C."/>
            <person name="Berriman M."/>
            <person name="Scherer S."/>
            <person name="Magee B.B."/>
            <person name="Whiteway M."/>
            <person name="Chibana H."/>
            <person name="Nantel A."/>
            <person name="Magee P.T."/>
        </authorList>
    </citation>
    <scope>GENOME REANNOTATION</scope>
    <source>
        <strain evidence="11">SC5314 / ATCC MYA-2876</strain>
    </source>
</reference>
<organism evidence="10 11">
    <name type="scientific">Candida albicans (strain SC5314 / ATCC MYA-2876)</name>
    <name type="common">Yeast</name>
    <dbReference type="NCBI Taxonomy" id="237561"/>
    <lineage>
        <taxon>Eukaryota</taxon>
        <taxon>Fungi</taxon>
        <taxon>Dikarya</taxon>
        <taxon>Ascomycota</taxon>
        <taxon>Saccharomycotina</taxon>
        <taxon>Pichiomycetes</taxon>
        <taxon>Debaryomycetaceae</taxon>
        <taxon>Candida/Lodderomyces clade</taxon>
        <taxon>Candida</taxon>
    </lineage>
</organism>
<comment type="subunit">
    <text evidence="3 7">Homodimer.</text>
</comment>
<dbReference type="InterPro" id="IPR015422">
    <property type="entry name" value="PyrdxlP-dep_Trfase_small"/>
</dbReference>
<evidence type="ECO:0000256" key="3">
    <source>
        <dbReference type="ARBA" id="ARBA00011738"/>
    </source>
</evidence>
<evidence type="ECO:0000313" key="11">
    <source>
        <dbReference type="Proteomes" id="UP000000559"/>
    </source>
</evidence>
<comment type="miscellaneous">
    <text evidence="7">In eukaryotes there are cytoplasmic, mitochondrial and chloroplastic isozymes.</text>
</comment>
<comment type="catalytic activity">
    <reaction evidence="7">
        <text>L-aspartate + 2-oxoglutarate = oxaloacetate + L-glutamate</text>
        <dbReference type="Rhea" id="RHEA:21824"/>
        <dbReference type="ChEBI" id="CHEBI:16452"/>
        <dbReference type="ChEBI" id="CHEBI:16810"/>
        <dbReference type="ChEBI" id="CHEBI:29985"/>
        <dbReference type="ChEBI" id="CHEBI:29991"/>
        <dbReference type="EC" id="2.6.1.1"/>
    </reaction>
</comment>
<evidence type="ECO:0000256" key="7">
    <source>
        <dbReference type="RuleBase" id="RU000480"/>
    </source>
</evidence>
<evidence type="ECO:0000259" key="8">
    <source>
        <dbReference type="Pfam" id="PF00155"/>
    </source>
</evidence>
<dbReference type="EC" id="2.6.1.1" evidence="7"/>
<protein>
    <recommendedName>
        <fullName evidence="7">Aspartate aminotransferase</fullName>
        <ecNumber evidence="7">2.6.1.1</ecNumber>
    </recommendedName>
</protein>
<dbReference type="OrthoDB" id="6752799at2759"/>
<dbReference type="Proteomes" id="UP000000559">
    <property type="component" value="Chromosome 4"/>
</dbReference>
<gene>
    <name evidence="9 10" type="primary">AAT22</name>
    <name evidence="10" type="ordered locus">CAALFM_C401200CA</name>
    <name evidence="9" type="ordered locus">orf19.12139</name>
</gene>
<reference evidence="10 11" key="3">
    <citation type="journal article" date="2013" name="Genome Biol.">
        <title>Assembly of a phased diploid Candida albicans genome facilitates allele-specific measurements and provides a simple model for repeat and indel structure.</title>
        <authorList>
            <person name="Muzzey D."/>
            <person name="Schwartz K."/>
            <person name="Weissman J.S."/>
            <person name="Sherlock G."/>
        </authorList>
    </citation>
    <scope>NUCLEOTIDE SEQUENCE [LARGE SCALE GENOMIC DNA]</scope>
    <source>
        <strain evidence="11">SC5314 / ATCC MYA-2876</strain>
    </source>
</reference>
<comment type="cofactor">
    <cofactor evidence="1">
        <name>pyridoxal 5'-phosphate</name>
        <dbReference type="ChEBI" id="CHEBI:597326"/>
    </cofactor>
</comment>
<keyword evidence="6" id="KW-0663">Pyridoxal phosphate</keyword>
<dbReference type="KEGG" id="cal:CAALFM_C401200CA"/>
<dbReference type="RefSeq" id="XP_722739.2">
    <property type="nucleotide sequence ID" value="XM_717646.2"/>
</dbReference>
<feature type="domain" description="Aminotransferase class I/classII large" evidence="8">
    <location>
        <begin position="32"/>
        <end position="400"/>
    </location>
</feature>
<comment type="similarity">
    <text evidence="2">Belongs to the class-I pyridoxal-phosphate-dependent aminotransferase family.</text>
</comment>
<dbReference type="GO" id="GO:0005829">
    <property type="term" value="C:cytosol"/>
    <property type="evidence" value="ECO:0000318"/>
    <property type="project" value="GO_Central"/>
</dbReference>
<sequence length="409" mass="46834">MTVKSKFTHLTKEEPDPIIKTLTQYHQDQSPNKLDVSIGVYKSPDGLLYTFPSIIEAKEIYHNEKNYGHNYTTMSGIKEFINGSQQLLFGKDVITSDGEKKIASIQTIAGTGAIHMGLLFFMEAGYKNFYLGLPSWSNYIPMIETVGGKVNTYEYYNTANGEINFDTVKKTLIEAPKNSVFIFQTCCHNPTGADFNNDQWIEVVKLIKQYDHLVLMDTAYLGFSSGDLIKDSWILRYMYEEAEIEFVVAQSFSKNMGLYGERLGAVHVIVQDENYVDHAQSTLVANFRHECSFAPSFGARLAQIIFENDKLYQQWTKEVNQVTQRLQNLRQLVYQTLIKLETPGNWKTVIQQKGLFWYSGLTPQQNDRLISNHNVYSTSIGRVNIAGLNEQNVEYFCKAIDEVVRHNYE</sequence>
<dbReference type="PRINTS" id="PR00799">
    <property type="entry name" value="TRANSAMINASE"/>
</dbReference>
<proteinExistence type="inferred from homology"/>
<dbReference type="InterPro" id="IPR015424">
    <property type="entry name" value="PyrdxlP-dep_Trfase"/>
</dbReference>
<dbReference type="InterPro" id="IPR004838">
    <property type="entry name" value="NHTrfase_class1_PyrdxlP-BS"/>
</dbReference>
<dbReference type="CGD" id="CAL0000188482">
    <property type="gene designation" value="AAT22"/>
</dbReference>
<dbReference type="PROSITE" id="PS00105">
    <property type="entry name" value="AA_TRANSFER_CLASS_1"/>
    <property type="match status" value="1"/>
</dbReference>
<dbReference type="OMA" id="YSIYLCE"/>
<dbReference type="SMR" id="A0A1D8PL85"/>
<evidence type="ECO:0000313" key="9">
    <source>
        <dbReference type="CGD" id="CAL0000188482"/>
    </source>
</evidence>
<dbReference type="STRING" id="237561.A0A1D8PL85"/>
<dbReference type="CDD" id="cd00609">
    <property type="entry name" value="AAT_like"/>
    <property type="match status" value="1"/>
</dbReference>
<accession>A0A1D8PL85</accession>
<dbReference type="SUPFAM" id="SSF53383">
    <property type="entry name" value="PLP-dependent transferases"/>
    <property type="match status" value="1"/>
</dbReference>
<evidence type="ECO:0000256" key="1">
    <source>
        <dbReference type="ARBA" id="ARBA00001933"/>
    </source>
</evidence>
<dbReference type="PANTHER" id="PTHR11879">
    <property type="entry name" value="ASPARTATE AMINOTRANSFERASE"/>
    <property type="match status" value="1"/>
</dbReference>
<evidence type="ECO:0000256" key="2">
    <source>
        <dbReference type="ARBA" id="ARBA00007441"/>
    </source>
</evidence>
<reference evidence="10 11" key="1">
    <citation type="journal article" date="2004" name="Proc. Natl. Acad. Sci. U.S.A.">
        <title>The diploid genome sequence of Candida albicans.</title>
        <authorList>
            <person name="Jones T."/>
            <person name="Federspiel N.A."/>
            <person name="Chibana H."/>
            <person name="Dungan J."/>
            <person name="Kalman S."/>
            <person name="Magee B.B."/>
            <person name="Newport G."/>
            <person name="Thorstenson Y.R."/>
            <person name="Agabian N."/>
            <person name="Magee P.T."/>
            <person name="Davis R.W."/>
            <person name="Scherer S."/>
        </authorList>
    </citation>
    <scope>NUCLEOTIDE SEQUENCE [LARGE SCALE GENOMIC DNA]</scope>
    <source>
        <strain evidence="11">SC5314 / ATCC MYA-2876</strain>
    </source>
</reference>